<gene>
    <name evidence="2" type="ORF">H9763_10180</name>
</gene>
<dbReference type="Pfam" id="PF01966">
    <property type="entry name" value="HD"/>
    <property type="match status" value="1"/>
</dbReference>
<dbReference type="EMBL" id="DWXE01000040">
    <property type="protein sequence ID" value="HJB91811.1"/>
    <property type="molecule type" value="Genomic_DNA"/>
</dbReference>
<accession>A0A9D2MSV9</accession>
<dbReference type="Gene3D" id="1.10.3210.10">
    <property type="entry name" value="Hypothetical protein af1432"/>
    <property type="match status" value="1"/>
</dbReference>
<dbReference type="CDD" id="cd00077">
    <property type="entry name" value="HDc"/>
    <property type="match status" value="1"/>
</dbReference>
<dbReference type="InterPro" id="IPR003607">
    <property type="entry name" value="HD/PDEase_dom"/>
</dbReference>
<dbReference type="Proteomes" id="UP000886883">
    <property type="component" value="Unassembled WGS sequence"/>
</dbReference>
<reference evidence="2" key="2">
    <citation type="submission" date="2021-04" db="EMBL/GenBank/DDBJ databases">
        <authorList>
            <person name="Gilroy R."/>
        </authorList>
    </citation>
    <scope>NUCLEOTIDE SEQUENCE</scope>
    <source>
        <strain evidence="2">USAMLcec3-2134</strain>
    </source>
</reference>
<dbReference type="AlphaFoldDB" id="A0A9D2MSV9"/>
<dbReference type="SMART" id="SM00471">
    <property type="entry name" value="HDc"/>
    <property type="match status" value="1"/>
</dbReference>
<evidence type="ECO:0000313" key="2">
    <source>
        <dbReference type="EMBL" id="HJB91811.1"/>
    </source>
</evidence>
<dbReference type="InterPro" id="IPR006674">
    <property type="entry name" value="HD_domain"/>
</dbReference>
<proteinExistence type="predicted"/>
<organism evidence="2 3">
    <name type="scientific">Candidatus Eisenbergiella merdigallinarum</name>
    <dbReference type="NCBI Taxonomy" id="2838552"/>
    <lineage>
        <taxon>Bacteria</taxon>
        <taxon>Bacillati</taxon>
        <taxon>Bacillota</taxon>
        <taxon>Clostridia</taxon>
        <taxon>Lachnospirales</taxon>
        <taxon>Lachnospiraceae</taxon>
        <taxon>Eisenbergiella</taxon>
    </lineage>
</organism>
<feature type="domain" description="HD/PDEase" evidence="1">
    <location>
        <begin position="36"/>
        <end position="152"/>
    </location>
</feature>
<evidence type="ECO:0000259" key="1">
    <source>
        <dbReference type="SMART" id="SM00471"/>
    </source>
</evidence>
<evidence type="ECO:0000313" key="3">
    <source>
        <dbReference type="Proteomes" id="UP000886883"/>
    </source>
</evidence>
<protein>
    <submittedName>
        <fullName evidence="2">HD domain-containing protein</fullName>
    </submittedName>
</protein>
<sequence length="164" mass="19222">MEITVSDDISADFLSLVQCILDNAEFKKLNRYRQHYQTTRLMHSLNVSYLSWYIARKFGWDASVAARAGLLHDFCVYDFRDKLPKGQIQAFYHPRVAAKTSEEHFALREKERQAILSHMFPLGPLPQSREAWVISCIDKFCAFAEFCRFNVALSRRNRVRFSYA</sequence>
<dbReference type="SUPFAM" id="SSF109604">
    <property type="entry name" value="HD-domain/PDEase-like"/>
    <property type="match status" value="1"/>
</dbReference>
<reference evidence="2" key="1">
    <citation type="journal article" date="2021" name="PeerJ">
        <title>Extensive microbial diversity within the chicken gut microbiome revealed by metagenomics and culture.</title>
        <authorList>
            <person name="Gilroy R."/>
            <person name="Ravi A."/>
            <person name="Getino M."/>
            <person name="Pursley I."/>
            <person name="Horton D.L."/>
            <person name="Alikhan N.F."/>
            <person name="Baker D."/>
            <person name="Gharbi K."/>
            <person name="Hall N."/>
            <person name="Watson M."/>
            <person name="Adriaenssens E.M."/>
            <person name="Foster-Nyarko E."/>
            <person name="Jarju S."/>
            <person name="Secka A."/>
            <person name="Antonio M."/>
            <person name="Oren A."/>
            <person name="Chaudhuri R.R."/>
            <person name="La Ragione R."/>
            <person name="Hildebrand F."/>
            <person name="Pallen M.J."/>
        </authorList>
    </citation>
    <scope>NUCLEOTIDE SEQUENCE</scope>
    <source>
        <strain evidence="2">USAMLcec3-2134</strain>
    </source>
</reference>
<comment type="caution">
    <text evidence="2">The sequence shown here is derived from an EMBL/GenBank/DDBJ whole genome shotgun (WGS) entry which is preliminary data.</text>
</comment>
<name>A0A9D2MSV9_9FIRM</name>